<dbReference type="RefSeq" id="WP_188392556.1">
    <property type="nucleotide sequence ID" value="NZ_BMEV01000045.1"/>
</dbReference>
<sequence length="50" mass="5937">MAEKRKEDEKKKYELVIQALENLAFGELHITIHNGKIVQINRIEKQRFSV</sequence>
<dbReference type="Pfam" id="PF10055">
    <property type="entry name" value="DUF2292"/>
    <property type="match status" value="1"/>
</dbReference>
<proteinExistence type="predicted"/>
<reference evidence="1" key="1">
    <citation type="journal article" date="2014" name="Int. J. Syst. Evol. Microbiol.">
        <title>Complete genome sequence of Corynebacterium casei LMG S-19264T (=DSM 44701T), isolated from a smear-ripened cheese.</title>
        <authorList>
            <consortium name="US DOE Joint Genome Institute (JGI-PGF)"/>
            <person name="Walter F."/>
            <person name="Albersmeier A."/>
            <person name="Kalinowski J."/>
            <person name="Ruckert C."/>
        </authorList>
    </citation>
    <scope>NUCLEOTIDE SEQUENCE</scope>
    <source>
        <strain evidence="1">CGMCC 1.12360</strain>
    </source>
</reference>
<dbReference type="AlphaFoldDB" id="A0A8J2TP79"/>
<name>A0A8J2TP79_9BACI</name>
<dbReference type="InterPro" id="IPR018743">
    <property type="entry name" value="DUF2292"/>
</dbReference>
<accession>A0A8J2TP79</accession>
<evidence type="ECO:0000313" key="2">
    <source>
        <dbReference type="Proteomes" id="UP000602050"/>
    </source>
</evidence>
<dbReference type="EMBL" id="BMEV01000045">
    <property type="protein sequence ID" value="GFZ81499.1"/>
    <property type="molecule type" value="Genomic_DNA"/>
</dbReference>
<protein>
    <recommendedName>
        <fullName evidence="3">DUF2292 domain-containing protein</fullName>
    </recommendedName>
</protein>
<organism evidence="1 2">
    <name type="scientific">Compostibacillus humi</name>
    <dbReference type="NCBI Taxonomy" id="1245525"/>
    <lineage>
        <taxon>Bacteria</taxon>
        <taxon>Bacillati</taxon>
        <taxon>Bacillota</taxon>
        <taxon>Bacilli</taxon>
        <taxon>Bacillales</taxon>
        <taxon>Bacillaceae</taxon>
        <taxon>Compostibacillus</taxon>
    </lineage>
</organism>
<keyword evidence="2" id="KW-1185">Reference proteome</keyword>
<reference evidence="1" key="2">
    <citation type="submission" date="2020-09" db="EMBL/GenBank/DDBJ databases">
        <authorList>
            <person name="Sun Q."/>
            <person name="Zhou Y."/>
        </authorList>
    </citation>
    <scope>NUCLEOTIDE SEQUENCE</scope>
    <source>
        <strain evidence="1">CGMCC 1.12360</strain>
    </source>
</reference>
<evidence type="ECO:0000313" key="1">
    <source>
        <dbReference type="EMBL" id="GFZ81499.1"/>
    </source>
</evidence>
<dbReference type="Proteomes" id="UP000602050">
    <property type="component" value="Unassembled WGS sequence"/>
</dbReference>
<comment type="caution">
    <text evidence="1">The sequence shown here is derived from an EMBL/GenBank/DDBJ whole genome shotgun (WGS) entry which is preliminary data.</text>
</comment>
<evidence type="ECO:0008006" key="3">
    <source>
        <dbReference type="Google" id="ProtNLM"/>
    </source>
</evidence>
<gene>
    <name evidence="1" type="ORF">GCM10010978_23040</name>
</gene>